<evidence type="ECO:0000256" key="1">
    <source>
        <dbReference type="SAM" id="Phobius"/>
    </source>
</evidence>
<keyword evidence="1" id="KW-0472">Membrane</keyword>
<feature type="transmembrane region" description="Helical" evidence="1">
    <location>
        <begin position="6"/>
        <end position="27"/>
    </location>
</feature>
<dbReference type="EMBL" id="NVUL01000045">
    <property type="protein sequence ID" value="PCI77450.1"/>
    <property type="molecule type" value="Genomic_DNA"/>
</dbReference>
<proteinExistence type="predicted"/>
<protein>
    <recommendedName>
        <fullName evidence="4">DUF4760 domain-containing protein</fullName>
    </recommendedName>
</protein>
<sequence>MDIEKFTHWLTLVANFGVIAGVVFLAYELQQNNELLVQESRYSMLQNQKDWTQFINGSEEVSNLLYVKGNQDLSDIEKDRRFGILLGNIFTWQWEWEQSKTEMLGGTELPVEAFRALWRNFDLERDWPELRLTLRSDFVTFMENEVSN</sequence>
<gene>
    <name evidence="2" type="ORF">COB20_08045</name>
</gene>
<keyword evidence="1" id="KW-0812">Transmembrane</keyword>
<accession>A0A2A4X4F1</accession>
<name>A0A2A4X4F1_9GAMM</name>
<reference evidence="3" key="1">
    <citation type="submission" date="2017-08" db="EMBL/GenBank/DDBJ databases">
        <title>A dynamic microbial community with high functional redundancy inhabits the cold, oxic subseafloor aquifer.</title>
        <authorList>
            <person name="Tully B.J."/>
            <person name="Wheat C.G."/>
            <person name="Glazer B.T."/>
            <person name="Huber J.A."/>
        </authorList>
    </citation>
    <scope>NUCLEOTIDE SEQUENCE [LARGE SCALE GENOMIC DNA]</scope>
</reference>
<evidence type="ECO:0000313" key="2">
    <source>
        <dbReference type="EMBL" id="PCI77450.1"/>
    </source>
</evidence>
<evidence type="ECO:0000313" key="3">
    <source>
        <dbReference type="Proteomes" id="UP000218767"/>
    </source>
</evidence>
<dbReference type="AlphaFoldDB" id="A0A2A4X4F1"/>
<keyword evidence="1" id="KW-1133">Transmembrane helix</keyword>
<organism evidence="2 3">
    <name type="scientific">SAR86 cluster bacterium</name>
    <dbReference type="NCBI Taxonomy" id="2030880"/>
    <lineage>
        <taxon>Bacteria</taxon>
        <taxon>Pseudomonadati</taxon>
        <taxon>Pseudomonadota</taxon>
        <taxon>Gammaproteobacteria</taxon>
        <taxon>SAR86 cluster</taxon>
    </lineage>
</organism>
<comment type="caution">
    <text evidence="2">The sequence shown here is derived from an EMBL/GenBank/DDBJ whole genome shotgun (WGS) entry which is preliminary data.</text>
</comment>
<evidence type="ECO:0008006" key="4">
    <source>
        <dbReference type="Google" id="ProtNLM"/>
    </source>
</evidence>
<dbReference type="Proteomes" id="UP000218767">
    <property type="component" value="Unassembled WGS sequence"/>
</dbReference>